<dbReference type="InterPro" id="IPR025366">
    <property type="entry name" value="DUF4270"/>
</dbReference>
<proteinExistence type="predicted"/>
<evidence type="ECO:0000313" key="2">
    <source>
        <dbReference type="Proteomes" id="UP000249239"/>
    </source>
</evidence>
<accession>A0A2W7P4T7</accession>
<organism evidence="1 2">
    <name type="scientific">Breznakibacter xylanolyticus</name>
    <dbReference type="NCBI Taxonomy" id="990"/>
    <lineage>
        <taxon>Bacteria</taxon>
        <taxon>Pseudomonadati</taxon>
        <taxon>Bacteroidota</taxon>
        <taxon>Bacteroidia</taxon>
        <taxon>Marinilabiliales</taxon>
        <taxon>Marinilabiliaceae</taxon>
        <taxon>Breznakibacter</taxon>
    </lineage>
</organism>
<comment type="caution">
    <text evidence="1">The sequence shown here is derived from an EMBL/GenBank/DDBJ whole genome shotgun (WGS) entry which is preliminary data.</text>
</comment>
<protein>
    <submittedName>
        <fullName evidence="1">Uncharacterized protein DUF4270</fullName>
    </submittedName>
</protein>
<evidence type="ECO:0000313" key="1">
    <source>
        <dbReference type="EMBL" id="PZX20366.1"/>
    </source>
</evidence>
<dbReference type="Pfam" id="PF14092">
    <property type="entry name" value="DUF4270"/>
    <property type="match status" value="1"/>
</dbReference>
<dbReference type="AlphaFoldDB" id="A0A2W7P4T7"/>
<gene>
    <name evidence="1" type="ORF">LX69_00363</name>
</gene>
<name>A0A2W7P4T7_9BACT</name>
<sequence length="459" mass="51379">MKMYMRKKWLEVFAGVFLSGLMMTGGFGCSSGDQDGVDVGGQFIESSTYAEMIDSVSIRFSTIRVDSIQTSGMGVALVGTHLQPGVGTSSAHSYMAMTYSAGIPDEKEIFDSLTMVLKYSGYCKGDTMQPFILDVYRMNEMFESKNADRTNYYFNNQSFTHDTDPVGSHAFWPQPNVGKKIVEFRLSDDLGQEVWSFINTKPTEGTTIDDIFKGFVLKGDHPDNKALLGFSMSDTLGYIKVYSHKVGSEIQEISRRITLKGTSYQFNHIDLELENSQLAGKIESGEWTELNRLDEADNLGMSLTHAGTGFQTRVDIPYLERLVAFKDMGRFVKAVLYVRPAEGTYELNNLPSAISIGLLNKVNGVEQYYTDANKKTLTGNLVKDGAENVNTYYSYDVTSYLNTMLANYEYYKDYGLVLTIPSESFNSSVDGIAFAGGSLGRNSRSFIKLFYYSYDQERR</sequence>
<dbReference type="Proteomes" id="UP000249239">
    <property type="component" value="Unassembled WGS sequence"/>
</dbReference>
<dbReference type="PROSITE" id="PS51257">
    <property type="entry name" value="PROKAR_LIPOPROTEIN"/>
    <property type="match status" value="1"/>
</dbReference>
<reference evidence="1 2" key="1">
    <citation type="submission" date="2018-06" db="EMBL/GenBank/DDBJ databases">
        <title>Genomic Encyclopedia of Archaeal and Bacterial Type Strains, Phase II (KMG-II): from individual species to whole genera.</title>
        <authorList>
            <person name="Goeker M."/>
        </authorList>
    </citation>
    <scope>NUCLEOTIDE SEQUENCE [LARGE SCALE GENOMIC DNA]</scope>
    <source>
        <strain evidence="1 2">DSM 6779</strain>
    </source>
</reference>
<keyword evidence="2" id="KW-1185">Reference proteome</keyword>
<dbReference type="EMBL" id="QKZK01000002">
    <property type="protein sequence ID" value="PZX20366.1"/>
    <property type="molecule type" value="Genomic_DNA"/>
</dbReference>
<dbReference type="OrthoDB" id="1092930at2"/>